<dbReference type="GO" id="GO:0003712">
    <property type="term" value="F:transcription coregulator activity"/>
    <property type="evidence" value="ECO:0007669"/>
    <property type="project" value="TreeGrafter"/>
</dbReference>
<evidence type="ECO:0000256" key="3">
    <source>
        <dbReference type="ARBA" id="ARBA00023159"/>
    </source>
</evidence>
<dbReference type="GO" id="GO:0046982">
    <property type="term" value="F:protein heterodimerization activity"/>
    <property type="evidence" value="ECO:0007669"/>
    <property type="project" value="InterPro"/>
</dbReference>
<dbReference type="Proteomes" id="UP001303473">
    <property type="component" value="Unassembled WGS sequence"/>
</dbReference>
<evidence type="ECO:0000313" key="8">
    <source>
        <dbReference type="Proteomes" id="UP001303473"/>
    </source>
</evidence>
<dbReference type="Pfam" id="PF02269">
    <property type="entry name" value="TFIID-18kDa"/>
    <property type="match status" value="1"/>
</dbReference>
<comment type="subcellular location">
    <subcellularLocation>
        <location evidence="1">Nucleus</location>
    </subcellularLocation>
</comment>
<dbReference type="AlphaFoldDB" id="A0AAN6MXL8"/>
<keyword evidence="2" id="KW-0805">Transcription regulation</keyword>
<protein>
    <submittedName>
        <fullName evidence="7">Uncharacterized protein</fullName>
    </submittedName>
</protein>
<keyword evidence="8" id="KW-1185">Reference proteome</keyword>
<organism evidence="7 8">
    <name type="scientific">Diplogelasinospora grovesii</name>
    <dbReference type="NCBI Taxonomy" id="303347"/>
    <lineage>
        <taxon>Eukaryota</taxon>
        <taxon>Fungi</taxon>
        <taxon>Dikarya</taxon>
        <taxon>Ascomycota</taxon>
        <taxon>Pezizomycotina</taxon>
        <taxon>Sordariomycetes</taxon>
        <taxon>Sordariomycetidae</taxon>
        <taxon>Sordariales</taxon>
        <taxon>Diplogelasinosporaceae</taxon>
        <taxon>Diplogelasinospora</taxon>
    </lineage>
</organism>
<evidence type="ECO:0000256" key="1">
    <source>
        <dbReference type="ARBA" id="ARBA00004123"/>
    </source>
</evidence>
<keyword evidence="4" id="KW-0804">Transcription</keyword>
<evidence type="ECO:0000256" key="6">
    <source>
        <dbReference type="ARBA" id="ARBA00061274"/>
    </source>
</evidence>
<evidence type="ECO:0000256" key="5">
    <source>
        <dbReference type="ARBA" id="ARBA00023242"/>
    </source>
</evidence>
<reference evidence="8" key="1">
    <citation type="journal article" date="2023" name="Mol. Phylogenet. Evol.">
        <title>Genome-scale phylogeny and comparative genomics of the fungal order Sordariales.</title>
        <authorList>
            <person name="Hensen N."/>
            <person name="Bonometti L."/>
            <person name="Westerberg I."/>
            <person name="Brannstrom I.O."/>
            <person name="Guillou S."/>
            <person name="Cros-Aarteil S."/>
            <person name="Calhoun S."/>
            <person name="Haridas S."/>
            <person name="Kuo A."/>
            <person name="Mondo S."/>
            <person name="Pangilinan J."/>
            <person name="Riley R."/>
            <person name="LaButti K."/>
            <person name="Andreopoulos B."/>
            <person name="Lipzen A."/>
            <person name="Chen C."/>
            <person name="Yan M."/>
            <person name="Daum C."/>
            <person name="Ng V."/>
            <person name="Clum A."/>
            <person name="Steindorff A."/>
            <person name="Ohm R.A."/>
            <person name="Martin F."/>
            <person name="Silar P."/>
            <person name="Natvig D.O."/>
            <person name="Lalanne C."/>
            <person name="Gautier V."/>
            <person name="Ament-Velasquez S.L."/>
            <person name="Kruys A."/>
            <person name="Hutchinson M.I."/>
            <person name="Powell A.J."/>
            <person name="Barry K."/>
            <person name="Miller A.N."/>
            <person name="Grigoriev I.V."/>
            <person name="Debuchy R."/>
            <person name="Gladieux P."/>
            <person name="Hiltunen Thoren M."/>
            <person name="Johannesson H."/>
        </authorList>
    </citation>
    <scope>NUCLEOTIDE SEQUENCE [LARGE SCALE GENOMIC DNA]</scope>
    <source>
        <strain evidence="8">CBS 340.73</strain>
    </source>
</reference>
<dbReference type="PANTHER" id="PTHR11380:SF16">
    <property type="entry name" value="TRANSCRIPTION INITIATION PROTEIN SPT3 HOMOLOG"/>
    <property type="match status" value="1"/>
</dbReference>
<dbReference type="PANTHER" id="PTHR11380">
    <property type="entry name" value="TRANSCRIPTION INITIATION FACTOR TFIID/SUPT3-RELATED"/>
    <property type="match status" value="1"/>
</dbReference>
<keyword evidence="5" id="KW-0539">Nucleus</keyword>
<dbReference type="GO" id="GO:0006366">
    <property type="term" value="P:transcription by RNA polymerase II"/>
    <property type="evidence" value="ECO:0007669"/>
    <property type="project" value="InterPro"/>
</dbReference>
<name>A0AAN6MXL8_9PEZI</name>
<sequence length="352" mass="39932">MIRKRALSQSTTDSKNTTLTKMNNDKAVYRGEIIQMMYVAGETVEPSLETTTLVESIIRDQVIQMPRSKLFGSDDGILQLATANELATRRGARKFSKYDLIFQIRHDHARVARLRRFLRAKAMTSGKSKGEDGAADLDVEDAEPDEVEDINAVESEEELLNKAKSETPIPALPWDISSLFSEPVPGGVLAEEEAEMDKWTKADLPRLLHIDRRTRNMSAQEYATWVDYRKTSFTRRKKKFTDWSGLGTAVDYKKHDDIMAIFAFLTSEMLHKLVTEALLVQSREMHSINCETSVPTGPVVAAAGDVIFTKPQGVKPPLHPDHIRRAFEKLQIPLKRYRCMAGSRDRRKLRLL</sequence>
<dbReference type="Gene3D" id="1.10.20.10">
    <property type="entry name" value="Histone, subunit A"/>
    <property type="match status" value="1"/>
</dbReference>
<evidence type="ECO:0000256" key="2">
    <source>
        <dbReference type="ARBA" id="ARBA00023015"/>
    </source>
</evidence>
<evidence type="ECO:0000256" key="4">
    <source>
        <dbReference type="ARBA" id="ARBA00023163"/>
    </source>
</evidence>
<dbReference type="GO" id="GO:0000124">
    <property type="term" value="C:SAGA complex"/>
    <property type="evidence" value="ECO:0007669"/>
    <property type="project" value="TreeGrafter"/>
</dbReference>
<dbReference type="SUPFAM" id="SSF47113">
    <property type="entry name" value="Histone-fold"/>
    <property type="match status" value="1"/>
</dbReference>
<dbReference type="EMBL" id="MU853963">
    <property type="protein sequence ID" value="KAK3934751.1"/>
    <property type="molecule type" value="Genomic_DNA"/>
</dbReference>
<comment type="caution">
    <text evidence="7">The sequence shown here is derived from an EMBL/GenBank/DDBJ whole genome shotgun (WGS) entry which is preliminary data.</text>
</comment>
<dbReference type="InterPro" id="IPR003195">
    <property type="entry name" value="TFIID_TAF13"/>
</dbReference>
<keyword evidence="3" id="KW-0010">Activator</keyword>
<gene>
    <name evidence="7" type="ORF">QBC46DRAFT_453966</name>
</gene>
<dbReference type="FunFam" id="1.10.20.10:FF:000023">
    <property type="entry name" value="transcription initiation protein SPT3 homolog"/>
    <property type="match status" value="1"/>
</dbReference>
<dbReference type="GO" id="GO:0006357">
    <property type="term" value="P:regulation of transcription by RNA polymerase II"/>
    <property type="evidence" value="ECO:0007669"/>
    <property type="project" value="UniProtKB-ARBA"/>
</dbReference>
<evidence type="ECO:0000313" key="7">
    <source>
        <dbReference type="EMBL" id="KAK3934751.1"/>
    </source>
</evidence>
<dbReference type="GO" id="GO:0005634">
    <property type="term" value="C:nucleus"/>
    <property type="evidence" value="ECO:0007669"/>
    <property type="project" value="UniProtKB-SubCell"/>
</dbReference>
<dbReference type="InterPro" id="IPR009072">
    <property type="entry name" value="Histone-fold"/>
</dbReference>
<dbReference type="CDD" id="cd22926">
    <property type="entry name" value="HFD_SPT3"/>
    <property type="match status" value="1"/>
</dbReference>
<comment type="similarity">
    <text evidence="6">Belongs to the SPT3 family.</text>
</comment>
<accession>A0AAN6MXL8</accession>
<proteinExistence type="inferred from homology"/>